<evidence type="ECO:0000313" key="1">
    <source>
        <dbReference type="EMBL" id="KAJ8039823.1"/>
    </source>
</evidence>
<name>A0A9Q1HBY3_HOLLE</name>
<dbReference type="Proteomes" id="UP001152320">
    <property type="component" value="Chromosome 6"/>
</dbReference>
<sequence>MTECGANISKVDPTVFYWFNNSLDGLLASHVDDFLWAWEDRFKQVVIDKVRKALYIGHEESQSFKYIGLHLESINGVIKLDQHNYAKTLLPIPITKERERQKDDPLSTEELGQIMWIANQTRPDILFDACLLSAVFKKAKVSDLLDTNKVVCRIQSEKVTLTFQQLGHRNALRLILYNNASLGNLPDGGSQGGHIIFLARENGKAVPIAWQPKRIRRVVRSSLSAETLAMADAIDNAIFLAALLTELLYGTLDPPLLPFVCITNNHSLFDNIYSTNLVHEKRLRIEIRGIKELIDNKQKFPLSSGIRPNCKWLTV</sequence>
<dbReference type="AlphaFoldDB" id="A0A9Q1HBY3"/>
<gene>
    <name evidence="1" type="ORF">HOLleu_13945</name>
</gene>
<dbReference type="EMBL" id="JAIZAY010000006">
    <property type="protein sequence ID" value="KAJ8039823.1"/>
    <property type="molecule type" value="Genomic_DNA"/>
</dbReference>
<protein>
    <submittedName>
        <fullName evidence="1">Uncharacterized protein</fullName>
    </submittedName>
</protein>
<proteinExistence type="predicted"/>
<dbReference type="OrthoDB" id="409273at2759"/>
<evidence type="ECO:0000313" key="2">
    <source>
        <dbReference type="Proteomes" id="UP001152320"/>
    </source>
</evidence>
<reference evidence="1" key="1">
    <citation type="submission" date="2021-10" db="EMBL/GenBank/DDBJ databases">
        <title>Tropical sea cucumber genome reveals ecological adaptation and Cuvierian tubules defense mechanism.</title>
        <authorList>
            <person name="Chen T."/>
        </authorList>
    </citation>
    <scope>NUCLEOTIDE SEQUENCE</scope>
    <source>
        <strain evidence="1">Nanhai2018</strain>
        <tissue evidence="1">Muscle</tissue>
    </source>
</reference>
<comment type="caution">
    <text evidence="1">The sequence shown here is derived from an EMBL/GenBank/DDBJ whole genome shotgun (WGS) entry which is preliminary data.</text>
</comment>
<keyword evidence="2" id="KW-1185">Reference proteome</keyword>
<accession>A0A9Q1HBY3</accession>
<organism evidence="1 2">
    <name type="scientific">Holothuria leucospilota</name>
    <name type="common">Black long sea cucumber</name>
    <name type="synonym">Mertensiothuria leucospilota</name>
    <dbReference type="NCBI Taxonomy" id="206669"/>
    <lineage>
        <taxon>Eukaryota</taxon>
        <taxon>Metazoa</taxon>
        <taxon>Echinodermata</taxon>
        <taxon>Eleutherozoa</taxon>
        <taxon>Echinozoa</taxon>
        <taxon>Holothuroidea</taxon>
        <taxon>Aspidochirotacea</taxon>
        <taxon>Aspidochirotida</taxon>
        <taxon>Holothuriidae</taxon>
        <taxon>Holothuria</taxon>
    </lineage>
</organism>